<dbReference type="SUPFAM" id="SSF53448">
    <property type="entry name" value="Nucleotide-diphospho-sugar transferases"/>
    <property type="match status" value="2"/>
</dbReference>
<dbReference type="Gene3D" id="3.40.50.2000">
    <property type="entry name" value="Glycogen Phosphorylase B"/>
    <property type="match status" value="2"/>
</dbReference>
<evidence type="ECO:0000313" key="3">
    <source>
        <dbReference type="EMBL" id="KKQ94460.1"/>
    </source>
</evidence>
<dbReference type="Pfam" id="PF00534">
    <property type="entry name" value="Glycos_transf_1"/>
    <property type="match status" value="1"/>
</dbReference>
<dbReference type="AlphaFoldDB" id="A0A0G0M2B2"/>
<protein>
    <submittedName>
        <fullName evidence="3">Glycosyl transferase family 2</fullName>
    </submittedName>
</protein>
<feature type="domain" description="Glycosyltransferase 2-like" evidence="2">
    <location>
        <begin position="275"/>
        <end position="385"/>
    </location>
</feature>
<dbReference type="EMBL" id="LBVV01000010">
    <property type="protein sequence ID" value="KKQ94460.1"/>
    <property type="molecule type" value="Genomic_DNA"/>
</dbReference>
<proteinExistence type="predicted"/>
<accession>A0A0G0M2B2</accession>
<evidence type="ECO:0000259" key="1">
    <source>
        <dbReference type="Pfam" id="PF00534"/>
    </source>
</evidence>
<evidence type="ECO:0000313" key="4">
    <source>
        <dbReference type="Proteomes" id="UP000034207"/>
    </source>
</evidence>
<dbReference type="Proteomes" id="UP000034207">
    <property type="component" value="Unassembled WGS sequence"/>
</dbReference>
<dbReference type="PANTHER" id="PTHR43685:SF2">
    <property type="entry name" value="GLYCOSYLTRANSFERASE 2-LIKE DOMAIN-CONTAINING PROTEIN"/>
    <property type="match status" value="1"/>
</dbReference>
<keyword evidence="3" id="KW-0808">Transferase</keyword>
<gene>
    <name evidence="3" type="ORF">UT18_C0010G0032</name>
</gene>
<dbReference type="InterPro" id="IPR050834">
    <property type="entry name" value="Glycosyltransf_2"/>
</dbReference>
<evidence type="ECO:0000259" key="2">
    <source>
        <dbReference type="Pfam" id="PF00535"/>
    </source>
</evidence>
<dbReference type="PANTHER" id="PTHR43685">
    <property type="entry name" value="GLYCOSYLTRANSFERASE"/>
    <property type="match status" value="1"/>
</dbReference>
<dbReference type="GO" id="GO:0016757">
    <property type="term" value="F:glycosyltransferase activity"/>
    <property type="evidence" value="ECO:0007669"/>
    <property type="project" value="InterPro"/>
</dbReference>
<dbReference type="Gene3D" id="3.90.550.10">
    <property type="entry name" value="Spore Coat Polysaccharide Biosynthesis Protein SpsA, Chain A"/>
    <property type="match status" value="2"/>
</dbReference>
<dbReference type="InterPro" id="IPR029044">
    <property type="entry name" value="Nucleotide-diphossugar_trans"/>
</dbReference>
<comment type="caution">
    <text evidence="3">The sequence shown here is derived from an EMBL/GenBank/DDBJ whole genome shotgun (WGS) entry which is preliminary data.</text>
</comment>
<dbReference type="InterPro" id="IPR001173">
    <property type="entry name" value="Glyco_trans_2-like"/>
</dbReference>
<dbReference type="CDD" id="cd00761">
    <property type="entry name" value="Glyco_tranf_GTA_type"/>
    <property type="match status" value="1"/>
</dbReference>
<sequence>MGDDDLLPENSLSLRADFIKKNPGIDWFYGKGDWINEKGEKIAVEFQSEYFDKFLYERMLIHNRVHGGTPTVKRGLYQKVRWPEWLKRSEDYFVWLELLRPENKFKVGFLGEVIYVYRWHQDMHTLDYLYNSEKLQKKKELNNQIKGLHPDNLLFFVNEIEKVEKEKNEIWRVFQESQELTLIKEREKENEIAGLKNELQRITTSRGWRFIEKMRKYYRLRKNPIILIKLIVKGIGRKIINPRLRRILNRLIYNYLTRKIYLKNEEWGHENPLISIVIPFYSGAETIGETINSVLGQTFQDFECLIVNASTQEKSVKKLNEIKHPKIQIIHQENQGVAVARNTGVAKARGKYVMCLDDDDIIDPTYIEKGLLALESDPNYGIFTVDMEVFGERSGIYQFPDFDPLLIRGVDNPIVTAAIFRKVAWERTGGYKQDIGYEDWEYWVSLVEKGFWPKHIPETIFRYRTANKSRFKKDSKKHYENIDNLKKLHPHFISEIKKIKRKRLFKKYLITQDSALVNVSRSKQYAPRSSKKGILIAIPWMTFGGAETLIYNYCGQIKEDFDISFVTGLESKHEWEYKFKEITSNIYHLANLFDDKSLYLEFFSNYIKTRDIDVLHIIHNNFVYEFLPELKKRFPKLKIIVTLFNDFAVHFNGALDCSKYIDVFTSDNNKVVKSLKEKIPNTKKRFYVFPNATDCYGVFNPQLFNREEQRKSLNVSGDDLAVFFIGRLSSEKKPDTFLDVAGNILKKEKNIKFFMIGDGPMKESLLKKISEINDPNLTYLGYQSQIPKYLSAADVFVLPSIVEGFPLSIVEAMSMRTVVIASDVGAISDVIESGKEGFVVTPASVEEITEKILLINKDKEIMGAISDRARAAVEEKYSTVILGNNYKRLYEEK</sequence>
<dbReference type="Pfam" id="PF00535">
    <property type="entry name" value="Glycos_transf_2"/>
    <property type="match status" value="1"/>
</dbReference>
<dbReference type="InterPro" id="IPR001296">
    <property type="entry name" value="Glyco_trans_1"/>
</dbReference>
<reference evidence="3 4" key="1">
    <citation type="journal article" date="2015" name="Nature">
        <title>rRNA introns, odd ribosomes, and small enigmatic genomes across a large radiation of phyla.</title>
        <authorList>
            <person name="Brown C.T."/>
            <person name="Hug L.A."/>
            <person name="Thomas B.C."/>
            <person name="Sharon I."/>
            <person name="Castelle C.J."/>
            <person name="Singh A."/>
            <person name="Wilkins M.J."/>
            <person name="Williams K.H."/>
            <person name="Banfield J.F."/>
        </authorList>
    </citation>
    <scope>NUCLEOTIDE SEQUENCE [LARGE SCALE GENOMIC DNA]</scope>
</reference>
<name>A0A0G0M2B2_UNCC2</name>
<dbReference type="CDD" id="cd03801">
    <property type="entry name" value="GT4_PimA-like"/>
    <property type="match status" value="1"/>
</dbReference>
<dbReference type="SUPFAM" id="SSF53756">
    <property type="entry name" value="UDP-Glycosyltransferase/glycogen phosphorylase"/>
    <property type="match status" value="1"/>
</dbReference>
<organism evidence="3 4">
    <name type="scientific">candidate division CPR2 bacterium GW2011_GWC2_39_10</name>
    <dbReference type="NCBI Taxonomy" id="1618345"/>
    <lineage>
        <taxon>Bacteria</taxon>
        <taxon>Bacteria division CPR2</taxon>
    </lineage>
</organism>
<feature type="domain" description="Glycosyl transferase family 1" evidence="1">
    <location>
        <begin position="706"/>
        <end position="870"/>
    </location>
</feature>
<dbReference type="STRING" id="1618345.UT18_C0010G0032"/>